<name>A0A318KJY2_9NEIS</name>
<dbReference type="PROSITE" id="PS51000">
    <property type="entry name" value="HTH_DEOR_2"/>
    <property type="match status" value="1"/>
</dbReference>
<sequence length="229" mass="25613">MRRADRLYRLVDHLRGRRCVTAAQLAQWLEVSERTVYRDVRDLMASGVPIEGEAGVGYRLSRHHHLPPLMFSADELAALRLGMAMVSTWGDPALAELAANAQAKINAVLPPSAARQPAAQLFVPDLHDYPVARLTPLRRAIAARQYVELDYCRADGALSRRRVRPLGLFFWGVSWTLAAWCEARDEFRNFRIDRMLACTPQTDTFTPQAGRTLEDFFRAVGASQPPAGG</sequence>
<dbReference type="EMBL" id="QJKI01000011">
    <property type="protein sequence ID" value="PXX78394.1"/>
    <property type="molecule type" value="Genomic_DNA"/>
</dbReference>
<dbReference type="GO" id="GO:0003700">
    <property type="term" value="F:DNA-binding transcription factor activity"/>
    <property type="evidence" value="ECO:0007669"/>
    <property type="project" value="InterPro"/>
</dbReference>
<comment type="caution">
    <text evidence="4">The sequence shown here is derived from an EMBL/GenBank/DDBJ whole genome shotgun (WGS) entry which is preliminary data.</text>
</comment>
<evidence type="ECO:0000313" key="4">
    <source>
        <dbReference type="EMBL" id="PXX78394.1"/>
    </source>
</evidence>
<dbReference type="Proteomes" id="UP000247555">
    <property type="component" value="Unassembled WGS sequence"/>
</dbReference>
<organism evidence="4 5">
    <name type="scientific">Rivihabitans pingtungensis</name>
    <dbReference type="NCBI Taxonomy" id="1054498"/>
    <lineage>
        <taxon>Bacteria</taxon>
        <taxon>Pseudomonadati</taxon>
        <taxon>Pseudomonadota</taxon>
        <taxon>Betaproteobacteria</taxon>
        <taxon>Neisseriales</taxon>
        <taxon>Aquaspirillaceae</taxon>
        <taxon>Rivihabitans</taxon>
    </lineage>
</organism>
<dbReference type="PROSITE" id="PS52050">
    <property type="entry name" value="WYL"/>
    <property type="match status" value="1"/>
</dbReference>
<dbReference type="PANTHER" id="PTHR34580:SF3">
    <property type="entry name" value="PROTEIN PAFB"/>
    <property type="match status" value="1"/>
</dbReference>
<keyword evidence="1" id="KW-0805">Transcription regulation</keyword>
<dbReference type="GO" id="GO:0003677">
    <property type="term" value="F:DNA binding"/>
    <property type="evidence" value="ECO:0007669"/>
    <property type="project" value="UniProtKB-KW"/>
</dbReference>
<evidence type="ECO:0000313" key="5">
    <source>
        <dbReference type="Proteomes" id="UP000247555"/>
    </source>
</evidence>
<dbReference type="PANTHER" id="PTHR34580">
    <property type="match status" value="1"/>
</dbReference>
<keyword evidence="5" id="KW-1185">Reference proteome</keyword>
<evidence type="ECO:0000256" key="1">
    <source>
        <dbReference type="ARBA" id="ARBA00023015"/>
    </source>
</evidence>
<proteinExistence type="predicted"/>
<dbReference type="InterPro" id="IPR036388">
    <property type="entry name" value="WH-like_DNA-bd_sf"/>
</dbReference>
<evidence type="ECO:0000259" key="3">
    <source>
        <dbReference type="PROSITE" id="PS51000"/>
    </source>
</evidence>
<accession>A0A318KJY2</accession>
<dbReference type="RefSeq" id="WP_110390922.1">
    <property type="nucleotide sequence ID" value="NZ_QJKI01000011.1"/>
</dbReference>
<dbReference type="OrthoDB" id="9807255at2"/>
<dbReference type="InterPro" id="IPR026881">
    <property type="entry name" value="WYL_dom"/>
</dbReference>
<keyword evidence="2" id="KW-0804">Transcription</keyword>
<dbReference type="SUPFAM" id="SSF46785">
    <property type="entry name" value="Winged helix' DNA-binding domain"/>
    <property type="match status" value="1"/>
</dbReference>
<feature type="domain" description="HTH deoR-type" evidence="3">
    <location>
        <begin position="3"/>
        <end position="58"/>
    </location>
</feature>
<dbReference type="AlphaFoldDB" id="A0A318KJY2"/>
<evidence type="ECO:0000256" key="2">
    <source>
        <dbReference type="ARBA" id="ARBA00023163"/>
    </source>
</evidence>
<keyword evidence="4" id="KW-0238">DNA-binding</keyword>
<dbReference type="InterPro" id="IPR013196">
    <property type="entry name" value="HTH_11"/>
</dbReference>
<dbReference type="Pfam" id="PF08279">
    <property type="entry name" value="HTH_11"/>
    <property type="match status" value="1"/>
</dbReference>
<dbReference type="Pfam" id="PF13280">
    <property type="entry name" value="WYL"/>
    <property type="match status" value="1"/>
</dbReference>
<gene>
    <name evidence="4" type="ORF">DFR34_11126</name>
</gene>
<dbReference type="Gene3D" id="1.10.10.10">
    <property type="entry name" value="Winged helix-like DNA-binding domain superfamily/Winged helix DNA-binding domain"/>
    <property type="match status" value="1"/>
</dbReference>
<dbReference type="InterPro" id="IPR036390">
    <property type="entry name" value="WH_DNA-bd_sf"/>
</dbReference>
<dbReference type="InterPro" id="IPR001034">
    <property type="entry name" value="DeoR_HTH"/>
</dbReference>
<reference evidence="4 5" key="1">
    <citation type="submission" date="2018-05" db="EMBL/GenBank/DDBJ databases">
        <title>Genomic Encyclopedia of Type Strains, Phase IV (KMG-IV): sequencing the most valuable type-strain genomes for metagenomic binning, comparative biology and taxonomic classification.</title>
        <authorList>
            <person name="Goeker M."/>
        </authorList>
    </citation>
    <scope>NUCLEOTIDE SEQUENCE [LARGE SCALE GENOMIC DNA]</scope>
    <source>
        <strain evidence="4 5">DSM 29661</strain>
    </source>
</reference>
<protein>
    <submittedName>
        <fullName evidence="4">Putative DNA-binding transcriptional regulator YafY</fullName>
    </submittedName>
</protein>
<dbReference type="InterPro" id="IPR051534">
    <property type="entry name" value="CBASS_pafABC_assoc_protein"/>
</dbReference>